<feature type="chain" id="PRO_5040777759" description="Altered inheritance of mitochondria protein 6" evidence="3">
    <location>
        <begin position="22"/>
        <end position="346"/>
    </location>
</feature>
<keyword evidence="5" id="KW-1185">Reference proteome</keyword>
<protein>
    <recommendedName>
        <fullName evidence="2">Altered inheritance of mitochondria protein 6</fullName>
    </recommendedName>
</protein>
<dbReference type="EMBL" id="JAPQKH010000001">
    <property type="protein sequence ID" value="KAJ5116530.1"/>
    <property type="molecule type" value="Genomic_DNA"/>
</dbReference>
<organism evidence="4 5">
    <name type="scientific">Penicillium angulare</name>
    <dbReference type="NCBI Taxonomy" id="116970"/>
    <lineage>
        <taxon>Eukaryota</taxon>
        <taxon>Fungi</taxon>
        <taxon>Dikarya</taxon>
        <taxon>Ascomycota</taxon>
        <taxon>Pezizomycotina</taxon>
        <taxon>Eurotiomycetes</taxon>
        <taxon>Eurotiomycetidae</taxon>
        <taxon>Eurotiales</taxon>
        <taxon>Aspergillaceae</taxon>
        <taxon>Penicillium</taxon>
    </lineage>
</organism>
<evidence type="ECO:0000256" key="3">
    <source>
        <dbReference type="SAM" id="SignalP"/>
    </source>
</evidence>
<reference evidence="4" key="1">
    <citation type="submission" date="2022-11" db="EMBL/GenBank/DDBJ databases">
        <authorList>
            <person name="Petersen C."/>
        </authorList>
    </citation>
    <scope>NUCLEOTIDE SEQUENCE</scope>
    <source>
        <strain evidence="4">IBT 30069</strain>
    </source>
</reference>
<comment type="similarity">
    <text evidence="1">Belongs to the AIM6 family.</text>
</comment>
<dbReference type="PANTHER" id="PTHR31571:SF1">
    <property type="entry name" value="ALTERED INHERITANCE OF MITOCHONDRIA PROTEIN 6"/>
    <property type="match status" value="1"/>
</dbReference>
<dbReference type="SUPFAM" id="SSF51695">
    <property type="entry name" value="PLC-like phosphodiesterases"/>
    <property type="match status" value="1"/>
</dbReference>
<accession>A0A9W9GDW9</accession>
<dbReference type="PANTHER" id="PTHR31571">
    <property type="entry name" value="ALTERED INHERITANCE OF MITOCHONDRIA PROTEIN 6"/>
    <property type="match status" value="1"/>
</dbReference>
<gene>
    <name evidence="4" type="ORF">N7456_000878</name>
</gene>
<evidence type="ECO:0000313" key="4">
    <source>
        <dbReference type="EMBL" id="KAJ5116530.1"/>
    </source>
</evidence>
<proteinExistence type="inferred from homology"/>
<name>A0A9W9GDW9_9EURO</name>
<comment type="caution">
    <text evidence="4">The sequence shown here is derived from an EMBL/GenBank/DDBJ whole genome shotgun (WGS) entry which is preliminary data.</text>
</comment>
<evidence type="ECO:0000256" key="1">
    <source>
        <dbReference type="ARBA" id="ARBA00008858"/>
    </source>
</evidence>
<dbReference type="InterPro" id="IPR017946">
    <property type="entry name" value="PLC-like_Pdiesterase_TIM-brl"/>
</dbReference>
<evidence type="ECO:0000313" key="5">
    <source>
        <dbReference type="Proteomes" id="UP001149165"/>
    </source>
</evidence>
<dbReference type="GO" id="GO:0006629">
    <property type="term" value="P:lipid metabolic process"/>
    <property type="evidence" value="ECO:0007669"/>
    <property type="project" value="InterPro"/>
</dbReference>
<dbReference type="OrthoDB" id="4153866at2759"/>
<dbReference type="Proteomes" id="UP001149165">
    <property type="component" value="Unassembled WGS sequence"/>
</dbReference>
<feature type="signal peptide" evidence="3">
    <location>
        <begin position="1"/>
        <end position="21"/>
    </location>
</feature>
<reference evidence="4" key="2">
    <citation type="journal article" date="2023" name="IMA Fungus">
        <title>Comparative genomic study of the Penicillium genus elucidates a diverse pangenome and 15 lateral gene transfer events.</title>
        <authorList>
            <person name="Petersen C."/>
            <person name="Sorensen T."/>
            <person name="Nielsen M.R."/>
            <person name="Sondergaard T.E."/>
            <person name="Sorensen J.L."/>
            <person name="Fitzpatrick D.A."/>
            <person name="Frisvad J.C."/>
            <person name="Nielsen K.L."/>
        </authorList>
    </citation>
    <scope>NUCLEOTIDE SEQUENCE</scope>
    <source>
        <strain evidence="4">IBT 30069</strain>
    </source>
</reference>
<keyword evidence="3" id="KW-0732">Signal</keyword>
<dbReference type="InterPro" id="IPR051236">
    <property type="entry name" value="HAT_RTT109-like"/>
</dbReference>
<evidence type="ECO:0000256" key="2">
    <source>
        <dbReference type="ARBA" id="ARBA00014286"/>
    </source>
</evidence>
<dbReference type="GO" id="GO:0008081">
    <property type="term" value="F:phosphoric diester hydrolase activity"/>
    <property type="evidence" value="ECO:0007669"/>
    <property type="project" value="InterPro"/>
</dbReference>
<sequence length="346" mass="39342">MLLVIFGLLTLLSLAWDSALSFLVEKQDPSIFPGHHPSSFSSWFTHGVNPVPCHSHNDYWRRIPLYSAVAAGCTSVEADVWLDGDELRVGHSRKTILQGQSLRSLYLRPILEMLEYNNPSSVNLSKSGVYERRADGSNNDPVGIFVNDPAQTLVLLIDFKKDPEQIWSLLVEQLAPLRDRGFLTHFNGSEMIHRPVTIVDTGDAPFHRILESAPIRDIFFDAPLSSILHTPSSLKKESDLTQREKDSLMISAENSYYASGDFHKIVGSLALGRLTQDQLARLREQVKAAHARGLKIRYWGTPKWPVGLRHYIWRVLIRENVDVLNVDDLYGATRQDWQSRGWWIDF</sequence>
<dbReference type="AlphaFoldDB" id="A0A9W9GDW9"/>